<dbReference type="PROSITE" id="PS50893">
    <property type="entry name" value="ABC_TRANSPORTER_2"/>
    <property type="match status" value="1"/>
</dbReference>
<dbReference type="PROSITE" id="PS00211">
    <property type="entry name" value="ABC_TRANSPORTER_1"/>
    <property type="match status" value="1"/>
</dbReference>
<gene>
    <name evidence="6" type="ORF">STPYR_11327</name>
</gene>
<dbReference type="InterPro" id="IPR017871">
    <property type="entry name" value="ABC_transporter-like_CS"/>
</dbReference>
<dbReference type="SUPFAM" id="SSF52540">
    <property type="entry name" value="P-loop containing nucleoside triphosphate hydrolases"/>
    <property type="match status" value="1"/>
</dbReference>
<dbReference type="AlphaFoldDB" id="A0A1Y5Q8F3"/>
<evidence type="ECO:0000256" key="1">
    <source>
        <dbReference type="ARBA" id="ARBA00005417"/>
    </source>
</evidence>
<keyword evidence="4 6" id="KW-0067">ATP-binding</keyword>
<dbReference type="InterPro" id="IPR050166">
    <property type="entry name" value="ABC_transporter_ATP-bind"/>
</dbReference>
<dbReference type="Pfam" id="PF00005">
    <property type="entry name" value="ABC_tran"/>
    <property type="match status" value="1"/>
</dbReference>
<evidence type="ECO:0000256" key="4">
    <source>
        <dbReference type="ARBA" id="ARBA00022840"/>
    </source>
</evidence>
<sequence length="235" mass="25105">MLEFDQVVLERGGQRVLDGVALRIAPGERVGLVGPSGTGKSSLLKLAAGLLAPASGRVGNRFARTCMAFQEPRLLPWRSVLDNLCIPLRAAGHDRASARRIAGQWLQRMGLAERADAWPRQLSGGMAQRVALARAFATAPDLMLLDEPFAALDQALRRELGVLCDAELARTGAALLCVSHHPQELAERVDRCLRLEHGRLLPCALPCPAIPGANADAAVTPLFPQPAAPRQASTP</sequence>
<keyword evidence="3" id="KW-0547">Nucleotide-binding</keyword>
<organism evidence="6">
    <name type="scientific">uncultured Stenotrophomonas sp</name>
    <dbReference type="NCBI Taxonomy" id="165438"/>
    <lineage>
        <taxon>Bacteria</taxon>
        <taxon>Pseudomonadati</taxon>
        <taxon>Pseudomonadota</taxon>
        <taxon>Gammaproteobacteria</taxon>
        <taxon>Lysobacterales</taxon>
        <taxon>Lysobacteraceae</taxon>
        <taxon>Stenotrophomonas</taxon>
        <taxon>environmental samples</taxon>
    </lineage>
</organism>
<evidence type="ECO:0000256" key="2">
    <source>
        <dbReference type="ARBA" id="ARBA00022448"/>
    </source>
</evidence>
<dbReference type="GO" id="GO:0005524">
    <property type="term" value="F:ATP binding"/>
    <property type="evidence" value="ECO:0007669"/>
    <property type="project" value="UniProtKB-KW"/>
</dbReference>
<evidence type="ECO:0000259" key="5">
    <source>
        <dbReference type="PROSITE" id="PS50893"/>
    </source>
</evidence>
<dbReference type="GO" id="GO:0016887">
    <property type="term" value="F:ATP hydrolysis activity"/>
    <property type="evidence" value="ECO:0007669"/>
    <property type="project" value="InterPro"/>
</dbReference>
<feature type="domain" description="ABC transporter" evidence="5">
    <location>
        <begin position="2"/>
        <end position="222"/>
    </location>
</feature>
<dbReference type="PANTHER" id="PTHR42788">
    <property type="entry name" value="TAURINE IMPORT ATP-BINDING PROTEIN-RELATED"/>
    <property type="match status" value="1"/>
</dbReference>
<dbReference type="EMBL" id="FLTS01000001">
    <property type="protein sequence ID" value="SBV36397.1"/>
    <property type="molecule type" value="Genomic_DNA"/>
</dbReference>
<comment type="similarity">
    <text evidence="1">Belongs to the ABC transporter superfamily.</text>
</comment>
<reference evidence="6" key="1">
    <citation type="submission" date="2016-03" db="EMBL/GenBank/DDBJ databases">
        <authorList>
            <person name="Ploux O."/>
        </authorList>
    </citation>
    <scope>NUCLEOTIDE SEQUENCE</scope>
    <source>
        <strain evidence="6">UC10</strain>
    </source>
</reference>
<dbReference type="SMART" id="SM00382">
    <property type="entry name" value="AAA"/>
    <property type="match status" value="1"/>
</dbReference>
<proteinExistence type="inferred from homology"/>
<dbReference type="InterPro" id="IPR027417">
    <property type="entry name" value="P-loop_NTPase"/>
</dbReference>
<keyword evidence="2" id="KW-0813">Transport</keyword>
<accession>A0A1Y5Q8F3</accession>
<evidence type="ECO:0000256" key="3">
    <source>
        <dbReference type="ARBA" id="ARBA00022741"/>
    </source>
</evidence>
<evidence type="ECO:0000313" key="6">
    <source>
        <dbReference type="EMBL" id="SBV36397.1"/>
    </source>
</evidence>
<dbReference type="PANTHER" id="PTHR42788:SF19">
    <property type="entry name" value="ALIPHATIC SULFONATES IMPORT ATP-BINDING PROTEIN SSUB 2"/>
    <property type="match status" value="1"/>
</dbReference>
<dbReference type="InterPro" id="IPR003439">
    <property type="entry name" value="ABC_transporter-like_ATP-bd"/>
</dbReference>
<protein>
    <submittedName>
        <fullName evidence="6">Nitrate transport ATP-binding protein NrtC domain-containing protein 2</fullName>
    </submittedName>
</protein>
<dbReference type="InterPro" id="IPR003593">
    <property type="entry name" value="AAA+_ATPase"/>
</dbReference>
<name>A0A1Y5Q8F3_9GAMM</name>
<dbReference type="Gene3D" id="3.40.50.300">
    <property type="entry name" value="P-loop containing nucleotide triphosphate hydrolases"/>
    <property type="match status" value="1"/>
</dbReference>